<name>A0A1S1V691_9FIRM</name>
<dbReference type="InterPro" id="IPR007692">
    <property type="entry name" value="DNA_helicase_DnaB"/>
</dbReference>
<keyword evidence="7 12" id="KW-0067">ATP-binding</keyword>
<dbReference type="InterPro" id="IPR016136">
    <property type="entry name" value="DNA_helicase_N/primase_C"/>
</dbReference>
<evidence type="ECO:0000256" key="4">
    <source>
        <dbReference type="ARBA" id="ARBA00022741"/>
    </source>
</evidence>
<dbReference type="Gene3D" id="1.10.860.10">
    <property type="entry name" value="DNAb Helicase, Chain A"/>
    <property type="match status" value="1"/>
</dbReference>
<keyword evidence="2 12" id="KW-0639">Primosome</keyword>
<evidence type="ECO:0000313" key="14">
    <source>
        <dbReference type="EMBL" id="OHW61627.1"/>
    </source>
</evidence>
<comment type="caution">
    <text evidence="14">The sequence shown here is derived from an EMBL/GenBank/DDBJ whole genome shotgun (WGS) entry which is preliminary data.</text>
</comment>
<dbReference type="STRING" id="39480.EUAN_19420"/>
<keyword evidence="3 12" id="KW-0235">DNA replication</keyword>
<evidence type="ECO:0000256" key="10">
    <source>
        <dbReference type="ARBA" id="ARBA00048954"/>
    </source>
</evidence>
<dbReference type="OrthoDB" id="9773982at2"/>
<accession>A0A1S1V691</accession>
<keyword evidence="9" id="KW-0413">Isomerase</keyword>
<keyword evidence="8 12" id="KW-0238">DNA-binding</keyword>
<dbReference type="InterPro" id="IPR027417">
    <property type="entry name" value="P-loop_NTPase"/>
</dbReference>
<evidence type="ECO:0000256" key="9">
    <source>
        <dbReference type="ARBA" id="ARBA00023235"/>
    </source>
</evidence>
<comment type="similarity">
    <text evidence="1 12">Belongs to the helicase family. DnaB subfamily.</text>
</comment>
<dbReference type="GO" id="GO:0042802">
    <property type="term" value="F:identical protein binding"/>
    <property type="evidence" value="ECO:0007669"/>
    <property type="project" value="UniProtKB-ARBA"/>
</dbReference>
<dbReference type="InterPro" id="IPR007693">
    <property type="entry name" value="DNA_helicase_DnaB-like_N"/>
</dbReference>
<keyword evidence="4 12" id="KW-0547">Nucleotide-binding</keyword>
<evidence type="ECO:0000313" key="15">
    <source>
        <dbReference type="Proteomes" id="UP000180254"/>
    </source>
</evidence>
<evidence type="ECO:0000256" key="6">
    <source>
        <dbReference type="ARBA" id="ARBA00022806"/>
    </source>
</evidence>
<dbReference type="Pfam" id="PF03796">
    <property type="entry name" value="DnaB_C"/>
    <property type="match status" value="1"/>
</dbReference>
<dbReference type="SUPFAM" id="SSF48024">
    <property type="entry name" value="N-terminal domain of DnaB helicase"/>
    <property type="match status" value="1"/>
</dbReference>
<evidence type="ECO:0000256" key="1">
    <source>
        <dbReference type="ARBA" id="ARBA00008428"/>
    </source>
</evidence>
<evidence type="ECO:0000256" key="7">
    <source>
        <dbReference type="ARBA" id="ARBA00022840"/>
    </source>
</evidence>
<proteinExistence type="inferred from homology"/>
<comment type="catalytic activity">
    <reaction evidence="10 12">
        <text>ATP + H2O = ADP + phosphate + H(+)</text>
        <dbReference type="Rhea" id="RHEA:13065"/>
        <dbReference type="ChEBI" id="CHEBI:15377"/>
        <dbReference type="ChEBI" id="CHEBI:15378"/>
        <dbReference type="ChEBI" id="CHEBI:30616"/>
        <dbReference type="ChEBI" id="CHEBI:43474"/>
        <dbReference type="ChEBI" id="CHEBI:456216"/>
        <dbReference type="EC" id="5.6.2.3"/>
    </reaction>
</comment>
<dbReference type="EMBL" id="MKIE01000009">
    <property type="protein sequence ID" value="OHW61627.1"/>
    <property type="molecule type" value="Genomic_DNA"/>
</dbReference>
<feature type="domain" description="SF4 helicase" evidence="13">
    <location>
        <begin position="184"/>
        <end position="449"/>
    </location>
</feature>
<dbReference type="PROSITE" id="PS51199">
    <property type="entry name" value="SF4_HELICASE"/>
    <property type="match status" value="1"/>
</dbReference>
<evidence type="ECO:0000259" key="13">
    <source>
        <dbReference type="PROSITE" id="PS51199"/>
    </source>
</evidence>
<keyword evidence="6 12" id="KW-0347">Helicase</keyword>
<evidence type="ECO:0000256" key="8">
    <source>
        <dbReference type="ARBA" id="ARBA00023125"/>
    </source>
</evidence>
<dbReference type="GO" id="GO:0003677">
    <property type="term" value="F:DNA binding"/>
    <property type="evidence" value="ECO:0007669"/>
    <property type="project" value="UniProtKB-UniRule"/>
</dbReference>
<dbReference type="GO" id="GO:0006269">
    <property type="term" value="P:DNA replication, synthesis of primer"/>
    <property type="evidence" value="ECO:0007669"/>
    <property type="project" value="UniProtKB-UniRule"/>
</dbReference>
<dbReference type="Gene3D" id="3.40.50.300">
    <property type="entry name" value="P-loop containing nucleotide triphosphate hydrolases"/>
    <property type="match status" value="1"/>
</dbReference>
<evidence type="ECO:0000256" key="2">
    <source>
        <dbReference type="ARBA" id="ARBA00022515"/>
    </source>
</evidence>
<dbReference type="Pfam" id="PF00772">
    <property type="entry name" value="DnaB"/>
    <property type="match status" value="1"/>
</dbReference>
<dbReference type="FunFam" id="3.40.50.300:FF:000076">
    <property type="entry name" value="Replicative DNA helicase"/>
    <property type="match status" value="1"/>
</dbReference>
<dbReference type="CDD" id="cd00984">
    <property type="entry name" value="DnaB_C"/>
    <property type="match status" value="1"/>
</dbReference>
<comment type="function">
    <text evidence="12">The main replicative DNA helicase, it participates in initiation and elongation during chromosome replication. Travels ahead of the DNA replisome, separating dsDNA into templates for DNA synthesis. A processive ATP-dependent 5'-3' DNA helicase it has DNA-dependent ATPase activity.</text>
</comment>
<dbReference type="PANTHER" id="PTHR30153:SF2">
    <property type="entry name" value="REPLICATIVE DNA HELICASE"/>
    <property type="match status" value="1"/>
</dbReference>
<evidence type="ECO:0000256" key="11">
    <source>
        <dbReference type="NCBIfam" id="TIGR00665"/>
    </source>
</evidence>
<evidence type="ECO:0000256" key="3">
    <source>
        <dbReference type="ARBA" id="ARBA00022705"/>
    </source>
</evidence>
<dbReference type="SUPFAM" id="SSF52540">
    <property type="entry name" value="P-loop containing nucleoside triphosphate hydrolases"/>
    <property type="match status" value="1"/>
</dbReference>
<gene>
    <name evidence="14" type="primary">dnaC_2</name>
    <name evidence="14" type="ORF">EUAN_19420</name>
</gene>
<organism evidence="14 15">
    <name type="scientific">Andreesenia angusta</name>
    <dbReference type="NCBI Taxonomy" id="39480"/>
    <lineage>
        <taxon>Bacteria</taxon>
        <taxon>Bacillati</taxon>
        <taxon>Bacillota</taxon>
        <taxon>Tissierellia</taxon>
        <taxon>Tissierellales</taxon>
        <taxon>Gottschalkiaceae</taxon>
        <taxon>Andreesenia</taxon>
    </lineage>
</organism>
<sequence>METNEIGAGTVGRVPPHSLEAERSVLGAMLLDREAIVAGVEMIRSEDFYHEAHRQIYESIISVFTRDEPVDLITLSEELKKRDILEAIGGTVYLAELSNEVSTTANIRYYCGIVEEKSILRKLIRASSDIIAKSYEDNEEIGSIVEQAEKKIFDITQKRNQEGPEDIKTVLIESLSKIEKMAESQGSLTGVTTGFIDLDNKTSGLQKSDLVLIAARPAMGKTAFTLNVAINAALKGGASVGIFSLEMSKDQLVQRMLSAEAHIELQKIIHGNIGEDDWPKLISAMGPLSKANIFIDDTPGITLTELKAKCRKLKIEKGLDLVMIDYLQLMSGEGRTESRQQEISSISRGLKGLAKELDCPVVALSQLSRAPELRSDHRPILSDLRESGAIEQDADIVMFLYRDEYYDPDSEKKNIGEVIIAKHRNGPIGNIELVFVGEYTKFLNLEKNRVEP</sequence>
<dbReference type="GO" id="GO:1990077">
    <property type="term" value="C:primosome complex"/>
    <property type="evidence" value="ECO:0007669"/>
    <property type="project" value="UniProtKB-UniRule"/>
</dbReference>
<keyword evidence="15" id="KW-1185">Reference proteome</keyword>
<dbReference type="NCBIfam" id="TIGR00665">
    <property type="entry name" value="DnaB"/>
    <property type="match status" value="1"/>
</dbReference>
<evidence type="ECO:0000256" key="5">
    <source>
        <dbReference type="ARBA" id="ARBA00022801"/>
    </source>
</evidence>
<keyword evidence="5 12" id="KW-0378">Hydrolase</keyword>
<dbReference type="InterPro" id="IPR036185">
    <property type="entry name" value="DNA_heli_DnaB-like_N_sf"/>
</dbReference>
<dbReference type="RefSeq" id="WP_071064048.1">
    <property type="nucleotide sequence ID" value="NZ_MKIE01000009.1"/>
</dbReference>
<dbReference type="GO" id="GO:0005524">
    <property type="term" value="F:ATP binding"/>
    <property type="evidence" value="ECO:0007669"/>
    <property type="project" value="UniProtKB-UniRule"/>
</dbReference>
<dbReference type="NCBIfam" id="NF004384">
    <property type="entry name" value="PRK05748.1"/>
    <property type="match status" value="1"/>
</dbReference>
<dbReference type="InterPro" id="IPR007694">
    <property type="entry name" value="DNA_helicase_DnaB-like_C"/>
</dbReference>
<dbReference type="AlphaFoldDB" id="A0A1S1V691"/>
<dbReference type="EC" id="5.6.2.3" evidence="11 12"/>
<protein>
    <recommendedName>
        <fullName evidence="11 12">Replicative DNA helicase</fullName>
        <ecNumber evidence="11 12">5.6.2.3</ecNumber>
    </recommendedName>
</protein>
<dbReference type="GO" id="GO:0005829">
    <property type="term" value="C:cytosol"/>
    <property type="evidence" value="ECO:0007669"/>
    <property type="project" value="TreeGrafter"/>
</dbReference>
<dbReference type="GO" id="GO:0016887">
    <property type="term" value="F:ATP hydrolysis activity"/>
    <property type="evidence" value="ECO:0007669"/>
    <property type="project" value="RHEA"/>
</dbReference>
<dbReference type="FunFam" id="1.10.860.10:FF:000001">
    <property type="entry name" value="Replicative DNA helicase"/>
    <property type="match status" value="1"/>
</dbReference>
<dbReference type="Proteomes" id="UP000180254">
    <property type="component" value="Unassembled WGS sequence"/>
</dbReference>
<reference evidence="14 15" key="1">
    <citation type="submission" date="2016-09" db="EMBL/GenBank/DDBJ databases">
        <title>Genome sequence of Eubacterium angustum.</title>
        <authorList>
            <person name="Poehlein A."/>
            <person name="Daniel R."/>
        </authorList>
    </citation>
    <scope>NUCLEOTIDE SEQUENCE [LARGE SCALE GENOMIC DNA]</scope>
    <source>
        <strain evidence="14 15">DSM 1989</strain>
    </source>
</reference>
<dbReference type="GO" id="GO:0043139">
    <property type="term" value="F:5'-3' DNA helicase activity"/>
    <property type="evidence" value="ECO:0007669"/>
    <property type="project" value="UniProtKB-EC"/>
</dbReference>
<evidence type="ECO:0000256" key="12">
    <source>
        <dbReference type="RuleBase" id="RU362085"/>
    </source>
</evidence>
<dbReference type="PANTHER" id="PTHR30153">
    <property type="entry name" value="REPLICATIVE DNA HELICASE DNAB"/>
    <property type="match status" value="1"/>
</dbReference>